<evidence type="ECO:0000313" key="1">
    <source>
        <dbReference type="EMBL" id="QKO28253.1"/>
    </source>
</evidence>
<dbReference type="EMBL" id="MN787048">
    <property type="protein sequence ID" value="QKO28253.1"/>
    <property type="molecule type" value="mRNA"/>
</dbReference>
<organism evidence="1">
    <name type="scientific">Bombina maxima</name>
    <name type="common">Giant fire-bellied toad</name>
    <name type="synonym">Chinese red belly toad</name>
    <dbReference type="NCBI Taxonomy" id="161274"/>
    <lineage>
        <taxon>Eukaryota</taxon>
        <taxon>Metazoa</taxon>
        <taxon>Chordata</taxon>
        <taxon>Craniata</taxon>
        <taxon>Vertebrata</taxon>
        <taxon>Euteleostomi</taxon>
        <taxon>Amphibia</taxon>
        <taxon>Batrachia</taxon>
        <taxon>Anura</taxon>
        <taxon>Bombinatoridae</taxon>
        <taxon>Bombina</taxon>
    </lineage>
</organism>
<proteinExistence type="evidence at transcript level"/>
<dbReference type="AlphaFoldDB" id="A0A6N0C223"/>
<reference evidence="1" key="1">
    <citation type="submission" date="2019-12" db="EMBL/GenBank/DDBJ databases">
        <authorList>
            <person name="Wang Q."/>
            <person name="Zeng L."/>
            <person name="Zhou K."/>
            <person name="Guo X."/>
            <person name="Zhang Y."/>
        </authorList>
    </citation>
    <scope>NUCLEOTIDE SEQUENCE</scope>
</reference>
<name>A0A6N0C223_BOMMX</name>
<dbReference type="SMR" id="A0A6N0C223"/>
<protein>
    <submittedName>
        <fullName evidence="1">Aerolysin-like protein</fullName>
    </submittedName>
</protein>
<sequence>MSASVTVLWDKEIEGSNEVVKVDEMVASNISNVKVEFYLKERHFDRTITHNITLPRATEVPIGTEIQLEPKHRLNGNTEPITFTYGSLESYTELSEDKVTMPEFVEPKTKLIVILTRNENITSAPVEISVGDIKETATYICQSQSGINAEVNTEPL</sequence>
<accession>A0A6N0C223</accession>